<dbReference type="Proteomes" id="UP000752696">
    <property type="component" value="Unassembled WGS sequence"/>
</dbReference>
<name>A0A6V7HIL8_9HYME</name>
<sequence>MTFSAQNSHSGNPFKINCRKIWFNVSEISEKENIMTAELRLYRDLDKNIKPNEAYNITIYRYAHLVLDSVDVLWIFQEYEINEERDLVLLNHYLQF</sequence>
<organism evidence="2 3">
    <name type="scientific">Heterotrigona itama</name>
    <dbReference type="NCBI Taxonomy" id="395501"/>
    <lineage>
        <taxon>Eukaryota</taxon>
        <taxon>Metazoa</taxon>
        <taxon>Ecdysozoa</taxon>
        <taxon>Arthropoda</taxon>
        <taxon>Hexapoda</taxon>
        <taxon>Insecta</taxon>
        <taxon>Pterygota</taxon>
        <taxon>Neoptera</taxon>
        <taxon>Endopterygota</taxon>
        <taxon>Hymenoptera</taxon>
        <taxon>Apocrita</taxon>
        <taxon>Aculeata</taxon>
        <taxon>Apoidea</taxon>
        <taxon>Anthophila</taxon>
        <taxon>Apidae</taxon>
        <taxon>Heterotrigona</taxon>
    </lineage>
</organism>
<dbReference type="OrthoDB" id="5987191at2759"/>
<reference evidence="2" key="1">
    <citation type="submission" date="2020-07" db="EMBL/GenBank/DDBJ databases">
        <authorList>
            <person name="Nazaruddin N."/>
        </authorList>
    </citation>
    <scope>NUCLEOTIDE SEQUENCE</scope>
</reference>
<gene>
    <name evidence="2" type="ORF">MHI_LOCUS962444</name>
</gene>
<evidence type="ECO:0000313" key="2">
    <source>
        <dbReference type="EMBL" id="CAD1480786.1"/>
    </source>
</evidence>
<proteinExistence type="predicted"/>
<dbReference type="Gene3D" id="2.60.120.970">
    <property type="match status" value="1"/>
</dbReference>
<accession>A0A6V7HIL8</accession>
<evidence type="ECO:0000259" key="1">
    <source>
        <dbReference type="Pfam" id="PF00688"/>
    </source>
</evidence>
<evidence type="ECO:0000313" key="3">
    <source>
        <dbReference type="Proteomes" id="UP000752696"/>
    </source>
</evidence>
<protein>
    <recommendedName>
        <fullName evidence="1">TGF-beta propeptide domain-containing protein</fullName>
    </recommendedName>
</protein>
<comment type="caution">
    <text evidence="2">The sequence shown here is derived from an EMBL/GenBank/DDBJ whole genome shotgun (WGS) entry which is preliminary data.</text>
</comment>
<dbReference type="Pfam" id="PF00688">
    <property type="entry name" value="TGFb_propeptide"/>
    <property type="match status" value="1"/>
</dbReference>
<dbReference type="InterPro" id="IPR001111">
    <property type="entry name" value="TGF-b_propeptide"/>
</dbReference>
<keyword evidence="3" id="KW-1185">Reference proteome</keyword>
<dbReference type="EMBL" id="CAJDYZ010012740">
    <property type="protein sequence ID" value="CAD1480786.1"/>
    <property type="molecule type" value="Genomic_DNA"/>
</dbReference>
<dbReference type="AlphaFoldDB" id="A0A6V7HIL8"/>
<feature type="domain" description="TGF-beta propeptide" evidence="1">
    <location>
        <begin position="2"/>
        <end position="62"/>
    </location>
</feature>